<dbReference type="GO" id="GO:0009653">
    <property type="term" value="P:anatomical structure morphogenesis"/>
    <property type="evidence" value="ECO:0007669"/>
    <property type="project" value="UniProtKB-ARBA"/>
</dbReference>
<dbReference type="InterPro" id="IPR000242">
    <property type="entry name" value="PTP_cat"/>
</dbReference>
<dbReference type="GO" id="GO:0045202">
    <property type="term" value="C:synapse"/>
    <property type="evidence" value="ECO:0007669"/>
    <property type="project" value="UniProtKB-SubCell"/>
</dbReference>
<feature type="region of interest" description="Disordered" evidence="12">
    <location>
        <begin position="584"/>
        <end position="622"/>
    </location>
</feature>
<keyword evidence="11" id="KW-0175">Coiled coil</keyword>
<dbReference type="GO" id="GO:0030141">
    <property type="term" value="C:secretory granule"/>
    <property type="evidence" value="ECO:0007669"/>
    <property type="project" value="InterPro"/>
</dbReference>
<feature type="coiled-coil region" evidence="11">
    <location>
        <begin position="87"/>
        <end position="123"/>
    </location>
</feature>
<evidence type="ECO:0000256" key="1">
    <source>
        <dbReference type="ARBA" id="ARBA00004212"/>
    </source>
</evidence>
<feature type="compositionally biased region" description="Basic and acidic residues" evidence="12">
    <location>
        <begin position="968"/>
        <end position="999"/>
    </location>
</feature>
<proteinExistence type="predicted"/>
<evidence type="ECO:0000256" key="10">
    <source>
        <dbReference type="ARBA" id="ARBA00034103"/>
    </source>
</evidence>
<feature type="region of interest" description="Disordered" evidence="12">
    <location>
        <begin position="921"/>
        <end position="1025"/>
    </location>
</feature>
<accession>A0A811ULG7</accession>
<comment type="caution">
    <text evidence="16">The sequence shown here is derived from an EMBL/GenBank/DDBJ whole genome shotgun (WGS) entry which is preliminary data.</text>
</comment>
<organism evidence="16 17">
    <name type="scientific">Ceratitis capitata</name>
    <name type="common">Mediterranean fruit fly</name>
    <name type="synonym">Tephritis capitata</name>
    <dbReference type="NCBI Taxonomy" id="7213"/>
    <lineage>
        <taxon>Eukaryota</taxon>
        <taxon>Metazoa</taxon>
        <taxon>Ecdysozoa</taxon>
        <taxon>Arthropoda</taxon>
        <taxon>Hexapoda</taxon>
        <taxon>Insecta</taxon>
        <taxon>Pterygota</taxon>
        <taxon>Neoptera</taxon>
        <taxon>Endopterygota</taxon>
        <taxon>Diptera</taxon>
        <taxon>Brachycera</taxon>
        <taxon>Muscomorpha</taxon>
        <taxon>Tephritoidea</taxon>
        <taxon>Tephritidae</taxon>
        <taxon>Ceratitis</taxon>
        <taxon>Ceratitis</taxon>
    </lineage>
</organism>
<evidence type="ECO:0000259" key="14">
    <source>
        <dbReference type="PROSITE" id="PS50055"/>
    </source>
</evidence>
<evidence type="ECO:0000313" key="17">
    <source>
        <dbReference type="Proteomes" id="UP000606786"/>
    </source>
</evidence>
<keyword evidence="6 13" id="KW-0472">Membrane</keyword>
<evidence type="ECO:0000256" key="6">
    <source>
        <dbReference type="ARBA" id="ARBA00023136"/>
    </source>
</evidence>
<feature type="compositionally biased region" description="Basic and acidic residues" evidence="12">
    <location>
        <begin position="394"/>
        <end position="404"/>
    </location>
</feature>
<gene>
    <name evidence="16" type="ORF">CCAP1982_LOCUS8162</name>
</gene>
<dbReference type="Gene3D" id="3.30.70.2470">
    <property type="entry name" value="Protein-tyrosine phosphatase receptor IA-2 ectodomain"/>
    <property type="match status" value="1"/>
</dbReference>
<dbReference type="FunFam" id="3.90.190.10:FF:000017">
    <property type="entry name" value="receptor-type tyrosine-protein phosphatase-like N isoform X2"/>
    <property type="match status" value="1"/>
</dbReference>
<name>A0A811ULG7_CERCA</name>
<evidence type="ECO:0000256" key="11">
    <source>
        <dbReference type="SAM" id="Coils"/>
    </source>
</evidence>
<feature type="domain" description="Tyrosine specific protein phosphatases" evidence="15">
    <location>
        <begin position="826"/>
        <end position="898"/>
    </location>
</feature>
<evidence type="ECO:0000256" key="2">
    <source>
        <dbReference type="ARBA" id="ARBA00022692"/>
    </source>
</evidence>
<feature type="compositionally biased region" description="Low complexity" evidence="12">
    <location>
        <begin position="608"/>
        <end position="617"/>
    </location>
</feature>
<evidence type="ECO:0000256" key="12">
    <source>
        <dbReference type="SAM" id="MobiDB-lite"/>
    </source>
</evidence>
<dbReference type="EMBL" id="CAJHJT010000012">
    <property type="protein sequence ID" value="CAD6999630.1"/>
    <property type="molecule type" value="Genomic_DNA"/>
</dbReference>
<dbReference type="GO" id="GO:0048666">
    <property type="term" value="P:neuron development"/>
    <property type="evidence" value="ECO:0007669"/>
    <property type="project" value="UniProtKB-ARBA"/>
</dbReference>
<evidence type="ECO:0000313" key="16">
    <source>
        <dbReference type="EMBL" id="CAD6999630.1"/>
    </source>
</evidence>
<feature type="domain" description="Tyrosine-protein phosphatase" evidence="14">
    <location>
        <begin position="647"/>
        <end position="907"/>
    </location>
</feature>
<dbReference type="AlphaFoldDB" id="A0A811ULG7"/>
<dbReference type="PRINTS" id="PR00700">
    <property type="entry name" value="PRTYPHPHTASE"/>
</dbReference>
<feature type="transmembrane region" description="Helical" evidence="13">
    <location>
        <begin position="523"/>
        <end position="546"/>
    </location>
</feature>
<dbReference type="OrthoDB" id="9880441at2759"/>
<dbReference type="InterPro" id="IPR033522">
    <property type="entry name" value="IA-2/IA-2_beta"/>
</dbReference>
<feature type="compositionally biased region" description="Basic and acidic residues" evidence="12">
    <location>
        <begin position="921"/>
        <end position="940"/>
    </location>
</feature>
<dbReference type="GO" id="GO:0051046">
    <property type="term" value="P:regulation of secretion"/>
    <property type="evidence" value="ECO:0007669"/>
    <property type="project" value="TreeGrafter"/>
</dbReference>
<keyword evidence="17" id="KW-1185">Reference proteome</keyword>
<evidence type="ECO:0000256" key="9">
    <source>
        <dbReference type="ARBA" id="ARBA00023329"/>
    </source>
</evidence>
<keyword evidence="2 13" id="KW-0812">Transmembrane</keyword>
<dbReference type="InterPro" id="IPR029021">
    <property type="entry name" value="Prot-tyrosine_phosphatase-like"/>
</dbReference>
<evidence type="ECO:0000256" key="13">
    <source>
        <dbReference type="SAM" id="Phobius"/>
    </source>
</evidence>
<keyword evidence="4 13" id="KW-1133">Transmembrane helix</keyword>
<keyword evidence="9" id="KW-0968">Cytoplasmic vesicle</keyword>
<dbReference type="Proteomes" id="UP000606786">
    <property type="component" value="Unassembled WGS sequence"/>
</dbReference>
<keyword evidence="7" id="KW-0675">Receptor</keyword>
<dbReference type="GO" id="GO:0030658">
    <property type="term" value="C:transport vesicle membrane"/>
    <property type="evidence" value="ECO:0007669"/>
    <property type="project" value="UniProtKB-SubCell"/>
</dbReference>
<protein>
    <submittedName>
        <fullName evidence="16">(Mediterranean fruit fly) hypothetical protein</fullName>
    </submittedName>
</protein>
<evidence type="ECO:0000256" key="4">
    <source>
        <dbReference type="ARBA" id="ARBA00022989"/>
    </source>
</evidence>
<dbReference type="InterPro" id="IPR021613">
    <property type="entry name" value="Receptor_IA-2_dom"/>
</dbReference>
<keyword evidence="5" id="KW-0770">Synapse</keyword>
<comment type="subcellular location">
    <subcellularLocation>
        <location evidence="1">Cytoplasmic vesicle</location>
        <location evidence="1">Secretory vesicle membrane</location>
        <topology evidence="1">Single-pass type I membrane protein</topology>
    </subcellularLocation>
    <subcellularLocation>
        <location evidence="10">Synapse</location>
    </subcellularLocation>
</comment>
<dbReference type="GO" id="GO:0004725">
    <property type="term" value="F:protein tyrosine phosphatase activity"/>
    <property type="evidence" value="ECO:0007669"/>
    <property type="project" value="InterPro"/>
</dbReference>
<dbReference type="Gene3D" id="3.90.190.10">
    <property type="entry name" value="Protein tyrosine phosphatase superfamily"/>
    <property type="match status" value="1"/>
</dbReference>
<dbReference type="SMART" id="SM00194">
    <property type="entry name" value="PTPc"/>
    <property type="match status" value="1"/>
</dbReference>
<dbReference type="InterPro" id="IPR003595">
    <property type="entry name" value="Tyr_Pase_cat"/>
</dbReference>
<evidence type="ECO:0000256" key="7">
    <source>
        <dbReference type="ARBA" id="ARBA00023170"/>
    </source>
</evidence>
<sequence>MAFVRFTPPEPQYYDEGLFYPPLKKQQRPQQSMQELEDGNSLNTILHELQVQDQRQQRHDPLELEHFGKLDAQEQAQVAPNVMEAYLANELARIQREQMEQAAEQEEAQANAMRNRLELYQMLAASEPDPQPYQRNPSSAIEKLEQVMEREREAAAARAQPVQQPHPVIVPDELSNDSNELYFPEHYASFKRTSKKMKKKLENAKDKPAQRSFFRELAAEQGLDQEPLLRHELNDNTIDETDQMLLLPAYKRTTADDDDVNNSERKQLAFEESLIRNSLTPFEEEAMLSSNTYAHNGQKPRPVFTEGGLVYVPEDEEEVRKAKVREIFASMFGFTRHERLDVKKPGPLIGPPPNAAEQANKLNKTEDSSAGNKELLPAHINGSQEGNKKKKVLKDHSDEDHATHTVDTEYAHVFVKNPIDSWNDGVRIMNELANILHMQGYFTYLTVQPHEVSFRVDSNNPEHKTAADVARAINANRGVKNNILRRLGFTVVHAGIGDKIKDNTGVAAARIELAEQGPDVTHIMAYMFAGAGAAAVIVIFITLILIKRHDKKRDKLGGLQSGIGGAESCSKDYQDLCRARMAGKGSAPEPVASGRITSLSKENDRPPSSRSSTSSWSEEPALTNMDISTGHMVLSYMEDHLRNKGRLQREWEALCRYEAEPSARDAAQQPQCANLNRQGAPLPYDHSRVVLNHLANAEGLDYINASTITDHDPRAPAYVAAQGPLPTTLAHFWQMIWEQGAVVIVSLCRLQENGEIACARYWPEEGAEVYHIYEVHLVSEHIWCDDYLVRSFYLKNLRTSETRTVTQFHFLSWPQGGVPAQAKALLDFRRKVNKSYRGRSCPIVVHGSAGAGRTGAYILLDLVLGRMNKGAREIDIAATLEHLRDQRAGLVATRQQFEFVLMAVAEEVHAILKALPANQSNEKRELEAKDSTTGTLKEEEAGGEDAVATTSKTAKDSGAKATTTSAAAKEKEKEQKSSSGVGEKERAEKSSKAETKESKATTIAPATPSKGATAAAGAAASVKKK</sequence>
<reference evidence="16" key="1">
    <citation type="submission" date="2020-11" db="EMBL/GenBank/DDBJ databases">
        <authorList>
            <person name="Whitehead M."/>
        </authorList>
    </citation>
    <scope>NUCLEOTIDE SEQUENCE</scope>
    <source>
        <strain evidence="16">EGII</strain>
    </source>
</reference>
<evidence type="ECO:0000256" key="8">
    <source>
        <dbReference type="ARBA" id="ARBA00023180"/>
    </source>
</evidence>
<dbReference type="Pfam" id="PF11548">
    <property type="entry name" value="Receptor_IA-2"/>
    <property type="match status" value="1"/>
</dbReference>
<keyword evidence="8" id="KW-0325">Glycoprotein</keyword>
<dbReference type="PANTHER" id="PTHR46106:SF4">
    <property type="entry name" value="IA-2 PROTEIN TYROSINE PHOSPHATASE, ISOFORM C"/>
    <property type="match status" value="1"/>
</dbReference>
<evidence type="ECO:0000256" key="3">
    <source>
        <dbReference type="ARBA" id="ARBA00022729"/>
    </source>
</evidence>
<feature type="region of interest" description="Disordered" evidence="12">
    <location>
        <begin position="343"/>
        <end position="404"/>
    </location>
</feature>
<dbReference type="PROSITE" id="PS50055">
    <property type="entry name" value="TYR_PHOSPHATASE_PTP"/>
    <property type="match status" value="1"/>
</dbReference>
<dbReference type="InterPro" id="IPR000387">
    <property type="entry name" value="Tyr_Pase_dom"/>
</dbReference>
<evidence type="ECO:0000259" key="15">
    <source>
        <dbReference type="PROSITE" id="PS50056"/>
    </source>
</evidence>
<dbReference type="InterPro" id="IPR038112">
    <property type="entry name" value="Receptor_IA-2_ectodomain_sf"/>
</dbReference>
<keyword evidence="3" id="KW-0732">Signal</keyword>
<dbReference type="PANTHER" id="PTHR46106">
    <property type="entry name" value="IA-2 PROTEIN TYROSINE PHOSPHATASE, ISOFORM C"/>
    <property type="match status" value="1"/>
</dbReference>
<dbReference type="SMART" id="SM00404">
    <property type="entry name" value="PTPc_motif"/>
    <property type="match status" value="1"/>
</dbReference>
<dbReference type="SUPFAM" id="SSF52799">
    <property type="entry name" value="(Phosphotyrosine protein) phosphatases II"/>
    <property type="match status" value="1"/>
</dbReference>
<feature type="compositionally biased region" description="Low complexity" evidence="12">
    <location>
        <begin position="1000"/>
        <end position="1025"/>
    </location>
</feature>
<dbReference type="Pfam" id="PF00102">
    <property type="entry name" value="Y_phosphatase"/>
    <property type="match status" value="1"/>
</dbReference>
<dbReference type="PROSITE" id="PS50056">
    <property type="entry name" value="TYR_PHOSPHATASE_2"/>
    <property type="match status" value="1"/>
</dbReference>
<evidence type="ECO:0000256" key="5">
    <source>
        <dbReference type="ARBA" id="ARBA00023018"/>
    </source>
</evidence>